<dbReference type="EMBL" id="SNSC02000001">
    <property type="protein sequence ID" value="TID27866.1"/>
    <property type="molecule type" value="Genomic_DNA"/>
</dbReference>
<dbReference type="Pfam" id="PF03893">
    <property type="entry name" value="Lipase3_N"/>
    <property type="match status" value="1"/>
</dbReference>
<dbReference type="Pfam" id="PF01764">
    <property type="entry name" value="Lipase_3"/>
    <property type="match status" value="1"/>
</dbReference>
<feature type="signal peptide" evidence="3">
    <location>
        <begin position="1"/>
        <end position="20"/>
    </location>
</feature>
<dbReference type="CDD" id="cd00519">
    <property type="entry name" value="Lipase_3"/>
    <property type="match status" value="1"/>
</dbReference>
<dbReference type="Gene3D" id="3.40.50.1820">
    <property type="entry name" value="alpha/beta hydrolase"/>
    <property type="match status" value="1"/>
</dbReference>
<feature type="domain" description="Fungal lipase-type" evidence="4">
    <location>
        <begin position="102"/>
        <end position="265"/>
    </location>
</feature>
<protein>
    <submittedName>
        <fullName evidence="6">Pyrroline-5-carboxylate reductase</fullName>
    </submittedName>
</protein>
<evidence type="ECO:0000313" key="6">
    <source>
        <dbReference type="EMBL" id="TID27866.1"/>
    </source>
</evidence>
<dbReference type="InterPro" id="IPR005592">
    <property type="entry name" value="Mono/diacylglycerol_lipase_N"/>
</dbReference>
<keyword evidence="7" id="KW-1185">Reference proteome</keyword>
<evidence type="ECO:0000259" key="5">
    <source>
        <dbReference type="Pfam" id="PF03893"/>
    </source>
</evidence>
<dbReference type="GO" id="GO:0016042">
    <property type="term" value="P:lipid catabolic process"/>
    <property type="evidence" value="ECO:0007669"/>
    <property type="project" value="InterPro"/>
</dbReference>
<dbReference type="SUPFAM" id="SSF53474">
    <property type="entry name" value="alpha/beta-Hydrolases"/>
    <property type="match status" value="1"/>
</dbReference>
<evidence type="ECO:0000256" key="3">
    <source>
        <dbReference type="SAM" id="SignalP"/>
    </source>
</evidence>
<dbReference type="PANTHER" id="PTHR46640">
    <property type="entry name" value="TRIACYLGLYCEROL LIPASE, PUTATIVE (AFU_ORTHOLOGUE AFUA_6G06510)-RELATED"/>
    <property type="match status" value="1"/>
</dbReference>
<evidence type="ECO:0000256" key="1">
    <source>
        <dbReference type="ARBA" id="ARBA00022729"/>
    </source>
</evidence>
<dbReference type="Proteomes" id="UP000298493">
    <property type="component" value="Unassembled WGS sequence"/>
</dbReference>
<dbReference type="InterPro" id="IPR051299">
    <property type="entry name" value="AB_hydrolase_lip/est"/>
</dbReference>
<dbReference type="OrthoDB" id="426718at2759"/>
<dbReference type="InterPro" id="IPR029058">
    <property type="entry name" value="AB_hydrolase_fold"/>
</dbReference>
<gene>
    <name evidence="6" type="ORF">E6O75_ATG00633</name>
</gene>
<reference evidence="6 7" key="1">
    <citation type="submission" date="2019-04" db="EMBL/GenBank/DDBJ databases">
        <title>High contiguity whole genome sequence and gene annotation resource for two Venturia nashicola isolates.</title>
        <authorList>
            <person name="Prokchorchik M."/>
            <person name="Won K."/>
            <person name="Lee Y."/>
            <person name="Choi E.D."/>
            <person name="Segonzac C."/>
            <person name="Sohn K.H."/>
        </authorList>
    </citation>
    <scope>NUCLEOTIDE SEQUENCE [LARGE SCALE GENOMIC DNA]</scope>
    <source>
        <strain evidence="6 7">PRI2</strain>
    </source>
</reference>
<proteinExistence type="predicted"/>
<feature type="chain" id="PRO_5021415242" evidence="3">
    <location>
        <begin position="21"/>
        <end position="326"/>
    </location>
</feature>
<dbReference type="STRING" id="86259.A0A4Z1PGZ4"/>
<evidence type="ECO:0000256" key="2">
    <source>
        <dbReference type="ARBA" id="ARBA00022801"/>
    </source>
</evidence>
<dbReference type="PANTHER" id="PTHR46640:SF1">
    <property type="entry name" value="FUNGAL LIPASE-LIKE DOMAIN-CONTAINING PROTEIN-RELATED"/>
    <property type="match status" value="1"/>
</dbReference>
<dbReference type="GO" id="GO:0016787">
    <property type="term" value="F:hydrolase activity"/>
    <property type="evidence" value="ECO:0007669"/>
    <property type="project" value="UniProtKB-KW"/>
</dbReference>
<dbReference type="InterPro" id="IPR002921">
    <property type="entry name" value="Fungal_lipase-type"/>
</dbReference>
<evidence type="ECO:0000259" key="4">
    <source>
        <dbReference type="Pfam" id="PF01764"/>
    </source>
</evidence>
<accession>A0A4Z1PGZ4</accession>
<dbReference type="AlphaFoldDB" id="A0A4Z1PGZ4"/>
<feature type="domain" description="Mono-/di-acylglycerol lipase N-terminal" evidence="5">
    <location>
        <begin position="11"/>
        <end position="73"/>
    </location>
</feature>
<keyword evidence="1 3" id="KW-0732">Signal</keyword>
<keyword evidence="2" id="KW-0378">Hydrolase</keyword>
<comment type="caution">
    <text evidence="6">The sequence shown here is derived from an EMBL/GenBank/DDBJ whole genome shotgun (WGS) entry which is preliminary data.</text>
</comment>
<evidence type="ECO:0000313" key="7">
    <source>
        <dbReference type="Proteomes" id="UP000298493"/>
    </source>
</evidence>
<organism evidence="6 7">
    <name type="scientific">Venturia nashicola</name>
    <dbReference type="NCBI Taxonomy" id="86259"/>
    <lineage>
        <taxon>Eukaryota</taxon>
        <taxon>Fungi</taxon>
        <taxon>Dikarya</taxon>
        <taxon>Ascomycota</taxon>
        <taxon>Pezizomycotina</taxon>
        <taxon>Dothideomycetes</taxon>
        <taxon>Pleosporomycetidae</taxon>
        <taxon>Venturiales</taxon>
        <taxon>Venturiaceae</taxon>
        <taxon>Venturia</taxon>
    </lineage>
</organism>
<name>A0A4Z1PGZ4_9PEZI</name>
<sequence length="326" mass="35277">MGRFISSLFSLLLFSSIAWANPIERRTISSSLLSTFNLYEQFAAAAYCPANNDSPVTKLVCTSDACPLVEADSTNTVIEFQNGGTTDTSGYLAVDTTAKLIVLSFRGSESVRNFLTDADFPLTSIDICTGCQGESGFWSAWSDNRASILPYVRTTVATYPTYKVVIAGHSLGGAIATFAAAELRNGGISADLVRLLQISPSFDTLSLFTNTNKNEYTTLTSNKKITFGSPRAVNPTGAAYISAQNKGANYRLTHLNDPVPRLPPASFGYEHIGTEYYISSANNVVVTTADIQTCNCNENWAILDINAHGWYFNAISSCYDVDTIEV</sequence>